<name>A0A5K3FWQ2_MESCO</name>
<feature type="compositionally biased region" description="Acidic residues" evidence="1">
    <location>
        <begin position="164"/>
        <end position="173"/>
    </location>
</feature>
<organism evidence="2">
    <name type="scientific">Mesocestoides corti</name>
    <name type="common">Flatworm</name>
    <dbReference type="NCBI Taxonomy" id="53468"/>
    <lineage>
        <taxon>Eukaryota</taxon>
        <taxon>Metazoa</taxon>
        <taxon>Spiralia</taxon>
        <taxon>Lophotrochozoa</taxon>
        <taxon>Platyhelminthes</taxon>
        <taxon>Cestoda</taxon>
        <taxon>Eucestoda</taxon>
        <taxon>Cyclophyllidea</taxon>
        <taxon>Mesocestoididae</taxon>
        <taxon>Mesocestoides</taxon>
    </lineage>
</organism>
<feature type="compositionally biased region" description="Basic and acidic residues" evidence="1">
    <location>
        <begin position="30"/>
        <end position="42"/>
    </location>
</feature>
<sequence>HPSEGIKVNPDDTDWLYGVDKSKFAIAGEGDVRNEEHESNEEHVDDEMEDNNSSTDSDSLLEEFTPSKVIMKQEHKADVVDSSVPIMAAKSEESLEEIRLANPDPKQSPPSMRFGDDDDPGWKSRLLITGDAAPVQNNSKRMIIEEVTNTTAKKTDLHTAETVEASDDDDDEASPVALIEELGEVGCGEGRQQNHHDSEVAPEAASADVEAVGHKWCCAATACENP</sequence>
<feature type="region of interest" description="Disordered" evidence="1">
    <location>
        <begin position="27"/>
        <end position="59"/>
    </location>
</feature>
<proteinExistence type="predicted"/>
<protein>
    <submittedName>
        <fullName evidence="2">Nucleolar protein 16</fullName>
    </submittedName>
</protein>
<accession>A0A5K3FWQ2</accession>
<feature type="region of interest" description="Disordered" evidence="1">
    <location>
        <begin position="94"/>
        <end position="125"/>
    </location>
</feature>
<evidence type="ECO:0000313" key="2">
    <source>
        <dbReference type="WBParaSite" id="MCU_012603-RA"/>
    </source>
</evidence>
<evidence type="ECO:0000256" key="1">
    <source>
        <dbReference type="SAM" id="MobiDB-lite"/>
    </source>
</evidence>
<dbReference type="WBParaSite" id="MCU_012603-RA">
    <property type="protein sequence ID" value="MCU_012603-RA"/>
    <property type="gene ID" value="MCU_012603"/>
</dbReference>
<feature type="region of interest" description="Disordered" evidence="1">
    <location>
        <begin position="151"/>
        <end position="207"/>
    </location>
</feature>
<dbReference type="AlphaFoldDB" id="A0A5K3FWQ2"/>
<reference evidence="2" key="1">
    <citation type="submission" date="2019-11" db="UniProtKB">
        <authorList>
            <consortium name="WormBaseParasite"/>
        </authorList>
    </citation>
    <scope>IDENTIFICATION</scope>
</reference>